<reference evidence="7" key="1">
    <citation type="submission" date="2020-08" db="EMBL/GenBank/DDBJ databases">
        <title>Sulfitobacter aestuariivivens sp. nov., isolated from a tidal flat.</title>
        <authorList>
            <person name="Park S."/>
            <person name="Yoon J.-H."/>
        </authorList>
    </citation>
    <scope>NUCLEOTIDE SEQUENCE</scope>
    <source>
        <strain evidence="7">TSTF-M16</strain>
    </source>
</reference>
<dbReference type="InterPro" id="IPR036909">
    <property type="entry name" value="Cyt_c-like_dom_sf"/>
</dbReference>
<keyword evidence="2 4" id="KW-0479">Metal-binding</keyword>
<dbReference type="SUPFAM" id="SSF46626">
    <property type="entry name" value="Cytochrome c"/>
    <property type="match status" value="1"/>
</dbReference>
<keyword evidence="1 4" id="KW-0349">Heme</keyword>
<keyword evidence="8" id="KW-1185">Reference proteome</keyword>
<dbReference type="Proteomes" id="UP000635142">
    <property type="component" value="Unassembled WGS sequence"/>
</dbReference>
<feature type="domain" description="Cytochrome c" evidence="6">
    <location>
        <begin position="26"/>
        <end position="144"/>
    </location>
</feature>
<evidence type="ECO:0000313" key="8">
    <source>
        <dbReference type="Proteomes" id="UP000635142"/>
    </source>
</evidence>
<dbReference type="EMBL" id="JACTAG010000002">
    <property type="protein sequence ID" value="MBD3665464.1"/>
    <property type="molecule type" value="Genomic_DNA"/>
</dbReference>
<dbReference type="RefSeq" id="WP_191076437.1">
    <property type="nucleotide sequence ID" value="NZ_JACTAG010000002.1"/>
</dbReference>
<feature type="chain" id="PRO_5037807076" evidence="5">
    <location>
        <begin position="21"/>
        <end position="153"/>
    </location>
</feature>
<dbReference type="GO" id="GO:0009055">
    <property type="term" value="F:electron transfer activity"/>
    <property type="evidence" value="ECO:0007669"/>
    <property type="project" value="InterPro"/>
</dbReference>
<name>A0A927D5R2_9RHOB</name>
<dbReference type="PROSITE" id="PS51007">
    <property type="entry name" value="CYTC"/>
    <property type="match status" value="1"/>
</dbReference>
<evidence type="ECO:0000256" key="4">
    <source>
        <dbReference type="PROSITE-ProRule" id="PRU00433"/>
    </source>
</evidence>
<protein>
    <submittedName>
        <fullName evidence="7">C-type cytochrome</fullName>
    </submittedName>
</protein>
<dbReference type="GO" id="GO:0046872">
    <property type="term" value="F:metal ion binding"/>
    <property type="evidence" value="ECO:0007669"/>
    <property type="project" value="UniProtKB-KW"/>
</dbReference>
<evidence type="ECO:0000256" key="5">
    <source>
        <dbReference type="SAM" id="SignalP"/>
    </source>
</evidence>
<proteinExistence type="predicted"/>
<evidence type="ECO:0000259" key="6">
    <source>
        <dbReference type="PROSITE" id="PS51007"/>
    </source>
</evidence>
<dbReference type="Gene3D" id="1.10.760.10">
    <property type="entry name" value="Cytochrome c-like domain"/>
    <property type="match status" value="1"/>
</dbReference>
<evidence type="ECO:0000256" key="3">
    <source>
        <dbReference type="ARBA" id="ARBA00023004"/>
    </source>
</evidence>
<accession>A0A927D5R2</accession>
<dbReference type="AlphaFoldDB" id="A0A927D5R2"/>
<gene>
    <name evidence="7" type="ORF">H9Q16_16145</name>
</gene>
<evidence type="ECO:0000256" key="1">
    <source>
        <dbReference type="ARBA" id="ARBA00022617"/>
    </source>
</evidence>
<keyword evidence="5" id="KW-0732">Signal</keyword>
<comment type="caution">
    <text evidence="7">The sequence shown here is derived from an EMBL/GenBank/DDBJ whole genome shotgun (WGS) entry which is preliminary data.</text>
</comment>
<dbReference type="InterPro" id="IPR009056">
    <property type="entry name" value="Cyt_c-like_dom"/>
</dbReference>
<evidence type="ECO:0000256" key="2">
    <source>
        <dbReference type="ARBA" id="ARBA00022723"/>
    </source>
</evidence>
<feature type="signal peptide" evidence="5">
    <location>
        <begin position="1"/>
        <end position="20"/>
    </location>
</feature>
<organism evidence="7 8">
    <name type="scientific">Sulfitobacter aestuariivivens</name>
    <dbReference type="NCBI Taxonomy" id="2766981"/>
    <lineage>
        <taxon>Bacteria</taxon>
        <taxon>Pseudomonadati</taxon>
        <taxon>Pseudomonadota</taxon>
        <taxon>Alphaproteobacteria</taxon>
        <taxon>Rhodobacterales</taxon>
        <taxon>Roseobacteraceae</taxon>
        <taxon>Sulfitobacter</taxon>
    </lineage>
</organism>
<sequence>MRLLSMAALATGLMTTTAFADGHATGDAEAGEKVFSKCKACHSIVDADGEAIQKGGRNGPNLYGIFERVAGSDEEFGKKYGDDLVAAGEGGLVWIEEAFVPYVQDPRAFLRETLDDSKARSKMTFKLRDEEDAANVWAYLVSVGPAPEEEATN</sequence>
<evidence type="ECO:0000313" key="7">
    <source>
        <dbReference type="EMBL" id="MBD3665464.1"/>
    </source>
</evidence>
<keyword evidence="3 4" id="KW-0408">Iron</keyword>
<dbReference type="GO" id="GO:0020037">
    <property type="term" value="F:heme binding"/>
    <property type="evidence" value="ECO:0007669"/>
    <property type="project" value="InterPro"/>
</dbReference>